<evidence type="ECO:0000313" key="2">
    <source>
        <dbReference type="Proteomes" id="UP000215914"/>
    </source>
</evidence>
<organism evidence="1 2">
    <name type="scientific">Helianthus annuus</name>
    <name type="common">Common sunflower</name>
    <dbReference type="NCBI Taxonomy" id="4232"/>
    <lineage>
        <taxon>Eukaryota</taxon>
        <taxon>Viridiplantae</taxon>
        <taxon>Streptophyta</taxon>
        <taxon>Embryophyta</taxon>
        <taxon>Tracheophyta</taxon>
        <taxon>Spermatophyta</taxon>
        <taxon>Magnoliopsida</taxon>
        <taxon>eudicotyledons</taxon>
        <taxon>Gunneridae</taxon>
        <taxon>Pentapetalae</taxon>
        <taxon>asterids</taxon>
        <taxon>campanulids</taxon>
        <taxon>Asterales</taxon>
        <taxon>Asteraceae</taxon>
        <taxon>Asteroideae</taxon>
        <taxon>Heliantheae alliance</taxon>
        <taxon>Heliantheae</taxon>
        <taxon>Helianthus</taxon>
    </lineage>
</organism>
<sequence>MDLLLDKFVTQTLKSNIFLCFFLIRFNHCSIIHLFPVDFEKTSTERFVSKNDEDYSHEIK</sequence>
<gene>
    <name evidence="1" type="ORF">HannXRQ_Chr09g0256451</name>
</gene>
<dbReference type="AlphaFoldDB" id="A0A251TVC6"/>
<accession>A0A251TVC6</accession>
<proteinExistence type="predicted"/>
<dbReference type="Proteomes" id="UP000215914">
    <property type="component" value="Chromosome 9"/>
</dbReference>
<dbReference type="InParanoid" id="A0A251TVC6"/>
<name>A0A251TVC6_HELAN</name>
<keyword evidence="2" id="KW-1185">Reference proteome</keyword>
<reference evidence="2" key="1">
    <citation type="journal article" date="2017" name="Nature">
        <title>The sunflower genome provides insights into oil metabolism, flowering and Asterid evolution.</title>
        <authorList>
            <person name="Badouin H."/>
            <person name="Gouzy J."/>
            <person name="Grassa C.J."/>
            <person name="Murat F."/>
            <person name="Staton S.E."/>
            <person name="Cottret L."/>
            <person name="Lelandais-Briere C."/>
            <person name="Owens G.L."/>
            <person name="Carrere S."/>
            <person name="Mayjonade B."/>
            <person name="Legrand L."/>
            <person name="Gill N."/>
            <person name="Kane N.C."/>
            <person name="Bowers J.E."/>
            <person name="Hubner S."/>
            <person name="Bellec A."/>
            <person name="Berard A."/>
            <person name="Berges H."/>
            <person name="Blanchet N."/>
            <person name="Boniface M.C."/>
            <person name="Brunel D."/>
            <person name="Catrice O."/>
            <person name="Chaidir N."/>
            <person name="Claudel C."/>
            <person name="Donnadieu C."/>
            <person name="Faraut T."/>
            <person name="Fievet G."/>
            <person name="Helmstetter N."/>
            <person name="King M."/>
            <person name="Knapp S.J."/>
            <person name="Lai Z."/>
            <person name="Le Paslier M.C."/>
            <person name="Lippi Y."/>
            <person name="Lorenzon L."/>
            <person name="Mandel J.R."/>
            <person name="Marage G."/>
            <person name="Marchand G."/>
            <person name="Marquand E."/>
            <person name="Bret-Mestries E."/>
            <person name="Morien E."/>
            <person name="Nambeesan S."/>
            <person name="Nguyen T."/>
            <person name="Pegot-Espagnet P."/>
            <person name="Pouilly N."/>
            <person name="Raftis F."/>
            <person name="Sallet E."/>
            <person name="Schiex T."/>
            <person name="Thomas J."/>
            <person name="Vandecasteele C."/>
            <person name="Vares D."/>
            <person name="Vear F."/>
            <person name="Vautrin S."/>
            <person name="Crespi M."/>
            <person name="Mangin B."/>
            <person name="Burke J.M."/>
            <person name="Salse J."/>
            <person name="Munos S."/>
            <person name="Vincourt P."/>
            <person name="Rieseberg L.H."/>
            <person name="Langlade N.B."/>
        </authorList>
    </citation>
    <scope>NUCLEOTIDE SEQUENCE [LARGE SCALE GENOMIC DNA]</scope>
    <source>
        <strain evidence="2">cv. SF193</strain>
    </source>
</reference>
<evidence type="ECO:0000313" key="1">
    <source>
        <dbReference type="EMBL" id="OTG15078.1"/>
    </source>
</evidence>
<dbReference type="EMBL" id="CM007898">
    <property type="protein sequence ID" value="OTG15078.1"/>
    <property type="molecule type" value="Genomic_DNA"/>
</dbReference>
<protein>
    <submittedName>
        <fullName evidence="1">Uncharacterized protein</fullName>
    </submittedName>
</protein>